<dbReference type="SUPFAM" id="SSF50494">
    <property type="entry name" value="Trypsin-like serine proteases"/>
    <property type="match status" value="1"/>
</dbReference>
<keyword evidence="5" id="KW-0472">Membrane</keyword>
<dbReference type="Pfam" id="PF22819">
    <property type="entry name" value="TcaA_5th"/>
    <property type="match status" value="1"/>
</dbReference>
<organism evidence="8 9">
    <name type="scientific">Planococcus glaciei</name>
    <dbReference type="NCBI Taxonomy" id="459472"/>
    <lineage>
        <taxon>Bacteria</taxon>
        <taxon>Bacillati</taxon>
        <taxon>Bacillota</taxon>
        <taxon>Bacilli</taxon>
        <taxon>Bacillales</taxon>
        <taxon>Caryophanaceae</taxon>
        <taxon>Planococcus</taxon>
    </lineage>
</organism>
<evidence type="ECO:0000256" key="2">
    <source>
        <dbReference type="ARBA" id="ARBA00022801"/>
    </source>
</evidence>
<dbReference type="InterPro" id="IPR051201">
    <property type="entry name" value="Chloro_Bact_Ser_Proteases"/>
</dbReference>
<evidence type="ECO:0000259" key="7">
    <source>
        <dbReference type="Pfam" id="PF22819"/>
    </source>
</evidence>
<evidence type="ECO:0000313" key="9">
    <source>
        <dbReference type="Proteomes" id="UP000509222"/>
    </source>
</evidence>
<keyword evidence="5" id="KW-0812">Transmembrane</keyword>
<feature type="domain" description="Zinc-ribbon" evidence="6">
    <location>
        <begin position="3"/>
        <end position="24"/>
    </location>
</feature>
<dbReference type="InterPro" id="IPR054528">
    <property type="entry name" value="TcaA_5th"/>
</dbReference>
<protein>
    <submittedName>
        <fullName evidence="8">Trypsin-like serine protease</fullName>
    </submittedName>
</protein>
<dbReference type="Gene3D" id="2.40.10.120">
    <property type="match status" value="1"/>
</dbReference>
<dbReference type="Proteomes" id="UP000509222">
    <property type="component" value="Chromosome"/>
</dbReference>
<accession>A0A7H8Q881</accession>
<proteinExistence type="predicted"/>
<evidence type="ECO:0000259" key="6">
    <source>
        <dbReference type="Pfam" id="PF13240"/>
    </source>
</evidence>
<dbReference type="EMBL" id="CP051177">
    <property type="protein sequence ID" value="QKX49463.1"/>
    <property type="molecule type" value="Genomic_DNA"/>
</dbReference>
<dbReference type="PANTHER" id="PTHR43343">
    <property type="entry name" value="PEPTIDASE S12"/>
    <property type="match status" value="1"/>
</dbReference>
<reference evidence="9" key="2">
    <citation type="submission" date="2020-06" db="EMBL/GenBank/DDBJ databases">
        <title>Isolation of Planomicrobium glaciei.</title>
        <authorList>
            <person name="Malisova L."/>
            <person name="Safrankova R."/>
            <person name="Jakubu V."/>
            <person name="Spanelova P."/>
        </authorList>
    </citation>
    <scope>NUCLEOTIDE SEQUENCE [LARGE SCALE GENOMIC DNA]</scope>
    <source>
        <strain evidence="9">NRL-ATB46093</strain>
    </source>
</reference>
<evidence type="ECO:0000256" key="5">
    <source>
        <dbReference type="SAM" id="Phobius"/>
    </source>
</evidence>
<dbReference type="GO" id="GO:0006508">
    <property type="term" value="P:proteolysis"/>
    <property type="evidence" value="ECO:0007669"/>
    <property type="project" value="UniProtKB-KW"/>
</dbReference>
<keyword evidence="1 8" id="KW-0645">Protease</keyword>
<reference evidence="8 9" key="1">
    <citation type="submission" date="2020-04" db="EMBL/GenBank/DDBJ databases">
        <authorList>
            <person name="Pajer P."/>
            <person name="Broz P."/>
        </authorList>
    </citation>
    <scope>NUCLEOTIDE SEQUENCE [LARGE SCALE GENOMIC DNA]</scope>
    <source>
        <strain evidence="9">NRL-ATB46093</strain>
    </source>
</reference>
<dbReference type="InterPro" id="IPR001940">
    <property type="entry name" value="Peptidase_S1C"/>
</dbReference>
<dbReference type="Pfam" id="PF13240">
    <property type="entry name" value="Zn_Ribbon_1"/>
    <property type="match status" value="1"/>
</dbReference>
<dbReference type="InterPro" id="IPR009003">
    <property type="entry name" value="Peptidase_S1_PA"/>
</dbReference>
<dbReference type="Pfam" id="PF13365">
    <property type="entry name" value="Trypsin_2"/>
    <property type="match status" value="1"/>
</dbReference>
<sequence length="485" mass="53953">MLCNKCGQENDENANFCKSCGHSLSDNASKKEKRKKWMYSLILLIGLGGAGFGASQLMQEPPQQAAPSEELSSAKEDEQEERQEQQEQQEQAEKQGQEQSEEPDEIKEPVELAASDGKTEGTVTKVEDIVPPSEQPEKVEPKKKDKPAIIKDTQQKVYTILTEGGQGSGFLFHQSGLVATNAHVVAGFTDVIVRNINGQDQPGTVVGISDESDIALIKVDAFAGIDPLESEMNPTDVGTEVIALGSPSGFENTATIGYLTGIDRDFEQEFIYEDIYQIDAPIAPGSSGGPLVDASTGKVIGINSLVMEEGDSIGFSIPLYSMHGMLTEWVNNPMSAEEVVAKFHVYDDFSGYEDENYEFDPDLEMKFEESSLHEFVGDFRYYYETALAEEDFFYVQNLLVYESDIYNGILEYIGDIAGKEMEFNFNKLEITGTEIFEDHALVHTEEAFDFKNEAGEWSLEERSKTYTIVMDENGFYYVSDIINKE</sequence>
<dbReference type="PANTHER" id="PTHR43343:SF3">
    <property type="entry name" value="PROTEASE DO-LIKE 8, CHLOROPLASTIC"/>
    <property type="match status" value="1"/>
</dbReference>
<dbReference type="RefSeq" id="WP_036810290.1">
    <property type="nucleotide sequence ID" value="NZ_CP051177.1"/>
</dbReference>
<evidence type="ECO:0000256" key="1">
    <source>
        <dbReference type="ARBA" id="ARBA00022670"/>
    </source>
</evidence>
<keyword evidence="9" id="KW-1185">Reference proteome</keyword>
<keyword evidence="5" id="KW-1133">Transmembrane helix</keyword>
<feature type="domain" description="TcaA protein NTF2-like" evidence="7">
    <location>
        <begin position="369"/>
        <end position="481"/>
    </location>
</feature>
<evidence type="ECO:0000256" key="4">
    <source>
        <dbReference type="SAM" id="MobiDB-lite"/>
    </source>
</evidence>
<dbReference type="GO" id="GO:0004252">
    <property type="term" value="F:serine-type endopeptidase activity"/>
    <property type="evidence" value="ECO:0007669"/>
    <property type="project" value="InterPro"/>
</dbReference>
<dbReference type="InterPro" id="IPR026870">
    <property type="entry name" value="Zinc_ribbon_dom"/>
</dbReference>
<dbReference type="AlphaFoldDB" id="A0A7H8Q881"/>
<dbReference type="PRINTS" id="PR00834">
    <property type="entry name" value="PROTEASES2C"/>
</dbReference>
<keyword evidence="3" id="KW-0720">Serine protease</keyword>
<name>A0A7H8Q881_9BACL</name>
<feature type="compositionally biased region" description="Basic and acidic residues" evidence="4">
    <location>
        <begin position="135"/>
        <end position="148"/>
    </location>
</feature>
<feature type="transmembrane region" description="Helical" evidence="5">
    <location>
        <begin position="37"/>
        <end position="58"/>
    </location>
</feature>
<keyword evidence="2" id="KW-0378">Hydrolase</keyword>
<gene>
    <name evidence="8" type="ORF">HF394_02080</name>
</gene>
<evidence type="ECO:0000256" key="3">
    <source>
        <dbReference type="ARBA" id="ARBA00022825"/>
    </source>
</evidence>
<evidence type="ECO:0000313" key="8">
    <source>
        <dbReference type="EMBL" id="QKX49463.1"/>
    </source>
</evidence>
<feature type="region of interest" description="Disordered" evidence="4">
    <location>
        <begin position="58"/>
        <end position="148"/>
    </location>
</feature>